<evidence type="ECO:0000256" key="6">
    <source>
        <dbReference type="ARBA" id="ARBA00023136"/>
    </source>
</evidence>
<feature type="transmembrane region" description="Helical" evidence="7">
    <location>
        <begin position="34"/>
        <end position="55"/>
    </location>
</feature>
<keyword evidence="9" id="KW-1185">Reference proteome</keyword>
<comment type="caution">
    <text evidence="8">The sequence shown here is derived from an EMBL/GenBank/DDBJ whole genome shotgun (WGS) entry which is preliminary data.</text>
</comment>
<gene>
    <name evidence="8" type="ORF">CCE28_10610</name>
</gene>
<comment type="subcellular location">
    <subcellularLocation>
        <location evidence="1">Membrane</location>
        <topology evidence="1">Multi-pass membrane protein</topology>
    </subcellularLocation>
</comment>
<dbReference type="RefSeq" id="WP_095133687.1">
    <property type="nucleotide sequence ID" value="NZ_NIBG01000008.1"/>
</dbReference>
<keyword evidence="4 7" id="KW-0812">Transmembrane</keyword>
<dbReference type="Proteomes" id="UP000216024">
    <property type="component" value="Unassembled WGS sequence"/>
</dbReference>
<keyword evidence="6 7" id="KW-0472">Membrane</keyword>
<dbReference type="EMBL" id="NIBG01000008">
    <property type="protein sequence ID" value="PAB59307.1"/>
    <property type="molecule type" value="Genomic_DNA"/>
</dbReference>
<sequence length="312" mass="36144">MNEIFSKLMPIILLLILGFFMKEKNMIKRESVDGIKKIVINMALPSVLFMTFVRMELKKEYFLLTIVIIGFLYILYLCGILINKINFLSNKLNPFVTTGFCFGLLGIPLYETVFGYENLHNITILGIGHEMFMWFIFFNILRMKFKKEKFSMGVIRDFCKSPIIISIVLGIFINLWGFYHIFEEISLLKGLYKTIMYLGSLATPLILIIIGYGLELKKKYMKDSIKLTAIRMGVILLVGYMVKYMVIDRIIDENELFNYAYFTFLILPPPFALPLFVGEYSNEEDKNIANNTVVLSTVLSIVLYIGFILLKV</sequence>
<evidence type="ECO:0000256" key="1">
    <source>
        <dbReference type="ARBA" id="ARBA00004141"/>
    </source>
</evidence>
<accession>A0A267MIN1</accession>
<feature type="transmembrane region" description="Helical" evidence="7">
    <location>
        <begin position="61"/>
        <end position="82"/>
    </location>
</feature>
<evidence type="ECO:0000313" key="8">
    <source>
        <dbReference type="EMBL" id="PAB59307.1"/>
    </source>
</evidence>
<reference evidence="8 9" key="1">
    <citation type="submission" date="2017-06" db="EMBL/GenBank/DDBJ databases">
        <title>Draft genome sequence of anaerobic fermentative bacterium Anaeromicrobium sediminis DY2726D isolated from West Pacific Ocean sediments.</title>
        <authorList>
            <person name="Zeng X."/>
        </authorList>
    </citation>
    <scope>NUCLEOTIDE SEQUENCE [LARGE SCALE GENOMIC DNA]</scope>
    <source>
        <strain evidence="8 9">DY2726D</strain>
    </source>
</reference>
<feature type="transmembrane region" description="Helical" evidence="7">
    <location>
        <begin position="228"/>
        <end position="247"/>
    </location>
</feature>
<keyword evidence="3" id="KW-1003">Cell membrane</keyword>
<feature type="transmembrane region" description="Helical" evidence="7">
    <location>
        <begin position="259"/>
        <end position="277"/>
    </location>
</feature>
<organism evidence="8 9">
    <name type="scientific">Anaeromicrobium sediminis</name>
    <dbReference type="NCBI Taxonomy" id="1478221"/>
    <lineage>
        <taxon>Bacteria</taxon>
        <taxon>Bacillati</taxon>
        <taxon>Bacillota</taxon>
        <taxon>Clostridia</taxon>
        <taxon>Peptostreptococcales</taxon>
        <taxon>Thermotaleaceae</taxon>
        <taxon>Anaeromicrobium</taxon>
    </lineage>
</organism>
<keyword evidence="2" id="KW-0813">Transport</keyword>
<dbReference type="GO" id="GO:0016020">
    <property type="term" value="C:membrane"/>
    <property type="evidence" value="ECO:0007669"/>
    <property type="project" value="UniProtKB-SubCell"/>
</dbReference>
<feature type="transmembrane region" description="Helical" evidence="7">
    <location>
        <begin position="194"/>
        <end position="216"/>
    </location>
</feature>
<dbReference type="PANTHER" id="PTHR36838:SF3">
    <property type="entry name" value="TRANSPORTER AUXIN EFFLUX CARRIER EC FAMILY"/>
    <property type="match status" value="1"/>
</dbReference>
<feature type="transmembrane region" description="Helical" evidence="7">
    <location>
        <begin position="122"/>
        <end position="141"/>
    </location>
</feature>
<evidence type="ECO:0000256" key="4">
    <source>
        <dbReference type="ARBA" id="ARBA00022692"/>
    </source>
</evidence>
<dbReference type="Pfam" id="PF03547">
    <property type="entry name" value="Mem_trans"/>
    <property type="match status" value="1"/>
</dbReference>
<proteinExistence type="predicted"/>
<dbReference type="PANTHER" id="PTHR36838">
    <property type="entry name" value="AUXIN EFFLUX CARRIER FAMILY PROTEIN"/>
    <property type="match status" value="1"/>
</dbReference>
<feature type="transmembrane region" description="Helical" evidence="7">
    <location>
        <begin position="162"/>
        <end position="182"/>
    </location>
</feature>
<dbReference type="AlphaFoldDB" id="A0A267MIN1"/>
<protein>
    <submittedName>
        <fullName evidence="8">Malate permease</fullName>
    </submittedName>
</protein>
<dbReference type="InterPro" id="IPR004776">
    <property type="entry name" value="Mem_transp_PIN-like"/>
</dbReference>
<evidence type="ECO:0000256" key="3">
    <source>
        <dbReference type="ARBA" id="ARBA00022475"/>
    </source>
</evidence>
<evidence type="ECO:0000256" key="5">
    <source>
        <dbReference type="ARBA" id="ARBA00022989"/>
    </source>
</evidence>
<keyword evidence="5 7" id="KW-1133">Transmembrane helix</keyword>
<feature type="transmembrane region" description="Helical" evidence="7">
    <location>
        <begin position="94"/>
        <end position="110"/>
    </location>
</feature>
<evidence type="ECO:0000313" key="9">
    <source>
        <dbReference type="Proteomes" id="UP000216024"/>
    </source>
</evidence>
<dbReference type="GO" id="GO:0055085">
    <property type="term" value="P:transmembrane transport"/>
    <property type="evidence" value="ECO:0007669"/>
    <property type="project" value="InterPro"/>
</dbReference>
<dbReference type="OrthoDB" id="2217305at2"/>
<name>A0A267MIN1_9FIRM</name>
<evidence type="ECO:0000256" key="2">
    <source>
        <dbReference type="ARBA" id="ARBA00022448"/>
    </source>
</evidence>
<evidence type="ECO:0000256" key="7">
    <source>
        <dbReference type="SAM" id="Phobius"/>
    </source>
</evidence>
<feature type="transmembrane region" description="Helical" evidence="7">
    <location>
        <begin position="289"/>
        <end position="310"/>
    </location>
</feature>
<feature type="transmembrane region" description="Helical" evidence="7">
    <location>
        <begin position="6"/>
        <end position="22"/>
    </location>
</feature>